<dbReference type="GO" id="GO:0006508">
    <property type="term" value="P:proteolysis"/>
    <property type="evidence" value="ECO:0007669"/>
    <property type="project" value="InterPro"/>
</dbReference>
<organism evidence="3 4">
    <name type="scientific">Ancylobacter tetraedralis</name>
    <dbReference type="NCBI Taxonomy" id="217068"/>
    <lineage>
        <taxon>Bacteria</taxon>
        <taxon>Pseudomonadati</taxon>
        <taxon>Pseudomonadota</taxon>
        <taxon>Alphaproteobacteria</taxon>
        <taxon>Hyphomicrobiales</taxon>
        <taxon>Xanthobacteraceae</taxon>
        <taxon>Ancylobacter</taxon>
    </lineage>
</organism>
<sequence length="382" mass="42207">MAKKTGKDGLVYAAERIGPQTHVFIVALGHYPNFLGGDNADLQAPLGQLASPPRSARLLADWYLKDYHYPPAPLGSLALLISEKEPEPYVTSTGAYMLRVPTYAAFEEAANAWIDRGMASEDDRMIFLFLGHGYGYGREASLLFADFDFRSRNKWEQALDLGLFHNGLQGCAAAEQIFMIDACRRPHGDQAEPDAAIGRSPIHPGKEGRKTFAKRRNAPLFFSTGDAEPARGRIDGASVFTEAFLRTMAGMGAHDDDGDWRVNNYTMLYALSHVSRRLTQQEFPEPQQPQGAQACMFDFHILTKPPVAPVYVVRADQLPCGPGTLHIAAGDKTQSRQCAPEELEVEVTLPLGQYDFSLMDSHGTERTATQSSRPTFKRARLI</sequence>
<feature type="region of interest" description="Disordered" evidence="1">
    <location>
        <begin position="363"/>
        <end position="382"/>
    </location>
</feature>
<evidence type="ECO:0000259" key="2">
    <source>
        <dbReference type="Pfam" id="PF00656"/>
    </source>
</evidence>
<keyword evidence="4" id="KW-1185">Reference proteome</keyword>
<dbReference type="InterPro" id="IPR029030">
    <property type="entry name" value="Caspase-like_dom_sf"/>
</dbReference>
<name>A0A839ZDR5_9HYPH</name>
<dbReference type="EMBL" id="JACICD010000006">
    <property type="protein sequence ID" value="MBB3772806.1"/>
    <property type="molecule type" value="Genomic_DNA"/>
</dbReference>
<gene>
    <name evidence="3" type="ORF">FHS55_003427</name>
</gene>
<proteinExistence type="predicted"/>
<evidence type="ECO:0000256" key="1">
    <source>
        <dbReference type="SAM" id="MobiDB-lite"/>
    </source>
</evidence>
<comment type="caution">
    <text evidence="3">The sequence shown here is derived from an EMBL/GenBank/DDBJ whole genome shotgun (WGS) entry which is preliminary data.</text>
</comment>
<dbReference type="GO" id="GO:0004197">
    <property type="term" value="F:cysteine-type endopeptidase activity"/>
    <property type="evidence" value="ECO:0007669"/>
    <property type="project" value="InterPro"/>
</dbReference>
<dbReference type="RefSeq" id="WP_183190942.1">
    <property type="nucleotide sequence ID" value="NZ_JACICD010000006.1"/>
</dbReference>
<dbReference type="Pfam" id="PF00656">
    <property type="entry name" value="Peptidase_C14"/>
    <property type="match status" value="1"/>
</dbReference>
<feature type="domain" description="Peptidase C14 caspase" evidence="2">
    <location>
        <begin position="99"/>
        <end position="303"/>
    </location>
</feature>
<evidence type="ECO:0000313" key="3">
    <source>
        <dbReference type="EMBL" id="MBB3772806.1"/>
    </source>
</evidence>
<accession>A0A839ZDR5</accession>
<evidence type="ECO:0000313" key="4">
    <source>
        <dbReference type="Proteomes" id="UP000533469"/>
    </source>
</evidence>
<protein>
    <recommendedName>
        <fullName evidence="2">Peptidase C14 caspase domain-containing protein</fullName>
    </recommendedName>
</protein>
<dbReference type="Gene3D" id="3.40.50.1460">
    <property type="match status" value="1"/>
</dbReference>
<dbReference type="AlphaFoldDB" id="A0A839ZDR5"/>
<dbReference type="Proteomes" id="UP000533469">
    <property type="component" value="Unassembled WGS sequence"/>
</dbReference>
<dbReference type="SUPFAM" id="SSF52129">
    <property type="entry name" value="Caspase-like"/>
    <property type="match status" value="1"/>
</dbReference>
<feature type="region of interest" description="Disordered" evidence="1">
    <location>
        <begin position="190"/>
        <end position="209"/>
    </location>
</feature>
<reference evidence="3 4" key="1">
    <citation type="submission" date="2020-08" db="EMBL/GenBank/DDBJ databases">
        <title>Genomic Encyclopedia of Type Strains, Phase IV (KMG-IV): sequencing the most valuable type-strain genomes for metagenomic binning, comparative biology and taxonomic classification.</title>
        <authorList>
            <person name="Goeker M."/>
        </authorList>
    </citation>
    <scope>NUCLEOTIDE SEQUENCE [LARGE SCALE GENOMIC DNA]</scope>
    <source>
        <strain evidence="3 4">DSM 5895</strain>
    </source>
</reference>
<dbReference type="InterPro" id="IPR011600">
    <property type="entry name" value="Pept_C14_caspase"/>
</dbReference>